<gene>
    <name evidence="3" type="ordered locus">Astex_2204</name>
</gene>
<dbReference type="HOGENOM" id="CLU_753644_0_0_5"/>
<dbReference type="AlphaFoldDB" id="E8RMA9"/>
<keyword evidence="1" id="KW-0472">Membrane</keyword>
<keyword evidence="1" id="KW-1133">Transmembrane helix</keyword>
<feature type="domain" description="Polysaccharide pyruvyl transferase" evidence="2">
    <location>
        <begin position="68"/>
        <end position="290"/>
    </location>
</feature>
<dbReference type="EMBL" id="CP002395">
    <property type="protein sequence ID" value="ADU13860.1"/>
    <property type="molecule type" value="Genomic_DNA"/>
</dbReference>
<sequence>MNRCTYFNVKTQFENAGDALIIGELLRLAEAHSNLCLNYATTPDGFREMVNSRLLRPKESKQFLNNFSFFASMVHSRLLGKEVHFFLVPGGLNGERSRSQYFKALFAIIILVFWRAIGVKVHQVGISLERIGDRHGKSLALRSRVLNTCAVRDSMSLEYAKKLGIRVTSLIPDLAFSIFDGREIVGDQNRKALCFSFRVDKNGMDREKLLEFCIEIINLNTDGILYFVSQVRRDSEFMKTLANTIFERTGREFIFCDVHEDISHAIDVYSKCKEVHSNRLHVLLLALTAGAVPFSWDTDLDPKIQGILNDIGMDFLSLKMSITRYQSAANDNLNNFQFEGARYYEMLAHSFSRIYGDIEGSSRTTLP</sequence>
<dbReference type="InterPro" id="IPR007345">
    <property type="entry name" value="Polysacch_pyruvyl_Trfase"/>
</dbReference>
<keyword evidence="4" id="KW-1185">Reference proteome</keyword>
<accession>E8RMA9</accession>
<organism evidence="3 4">
    <name type="scientific">Asticcacaulis excentricus (strain ATCC 15261 / DSM 4724 / KCTC 12464 / NCIMB 9791 / VKM B-1370 / CB 48)</name>
    <dbReference type="NCBI Taxonomy" id="573065"/>
    <lineage>
        <taxon>Bacteria</taxon>
        <taxon>Pseudomonadati</taxon>
        <taxon>Pseudomonadota</taxon>
        <taxon>Alphaproteobacteria</taxon>
        <taxon>Caulobacterales</taxon>
        <taxon>Caulobacteraceae</taxon>
        <taxon>Asticcacaulis</taxon>
    </lineage>
</organism>
<dbReference type="RefSeq" id="WP_013479688.1">
    <property type="nucleotide sequence ID" value="NC_014816.1"/>
</dbReference>
<proteinExistence type="predicted"/>
<evidence type="ECO:0000259" key="2">
    <source>
        <dbReference type="Pfam" id="PF04230"/>
    </source>
</evidence>
<evidence type="ECO:0000256" key="1">
    <source>
        <dbReference type="SAM" id="Phobius"/>
    </source>
</evidence>
<dbReference type="Proteomes" id="UP000001492">
    <property type="component" value="Chromosome 1"/>
</dbReference>
<evidence type="ECO:0000313" key="3">
    <source>
        <dbReference type="EMBL" id="ADU13860.1"/>
    </source>
</evidence>
<dbReference type="Pfam" id="PF04230">
    <property type="entry name" value="PS_pyruv_trans"/>
    <property type="match status" value="1"/>
</dbReference>
<reference evidence="4" key="1">
    <citation type="submission" date="2010-12" db="EMBL/GenBank/DDBJ databases">
        <title>Complete sequence of chromosome 1 of Asticcacaulis excentricus CB 48.</title>
        <authorList>
            <consortium name="US DOE Joint Genome Institute"/>
            <person name="Lucas S."/>
            <person name="Copeland A."/>
            <person name="Lapidus A."/>
            <person name="Cheng J.-F."/>
            <person name="Bruce D."/>
            <person name="Goodwin L."/>
            <person name="Pitluck S."/>
            <person name="Teshima H."/>
            <person name="Davenport K."/>
            <person name="Detter J.C."/>
            <person name="Han C."/>
            <person name="Tapia R."/>
            <person name="Land M."/>
            <person name="Hauser L."/>
            <person name="Jeffries C."/>
            <person name="Kyrpides N."/>
            <person name="Ivanova N."/>
            <person name="Ovchinnikova G."/>
            <person name="Brun Y.V."/>
            <person name="Woyke T."/>
        </authorList>
    </citation>
    <scope>NUCLEOTIDE SEQUENCE [LARGE SCALE GENOMIC DNA]</scope>
    <source>
        <strain evidence="4">ATCC 15261 / DSM 4724 / KCTC 12464 / NCIMB 9791 / VKM B-1370 / CB 48</strain>
    </source>
</reference>
<protein>
    <recommendedName>
        <fullName evidence="2">Polysaccharide pyruvyl transferase domain-containing protein</fullName>
    </recommendedName>
</protein>
<dbReference type="eggNOG" id="COG2327">
    <property type="taxonomic scope" value="Bacteria"/>
</dbReference>
<evidence type="ECO:0000313" key="4">
    <source>
        <dbReference type="Proteomes" id="UP000001492"/>
    </source>
</evidence>
<dbReference type="KEGG" id="aex:Astex_2204"/>
<name>E8RMA9_ASTEC</name>
<feature type="transmembrane region" description="Helical" evidence="1">
    <location>
        <begin position="100"/>
        <end position="117"/>
    </location>
</feature>
<dbReference type="OrthoDB" id="7848548at2"/>
<dbReference type="STRING" id="573065.Astex_2204"/>
<keyword evidence="1" id="KW-0812">Transmembrane</keyword>